<evidence type="ECO:0000313" key="2">
    <source>
        <dbReference type="EMBL" id="GAE88905.1"/>
    </source>
</evidence>
<dbReference type="InterPro" id="IPR022412">
    <property type="entry name" value="Quinolinate_PRibosylTrfase_N"/>
</dbReference>
<dbReference type="GO" id="GO:0034213">
    <property type="term" value="P:quinolinate catabolic process"/>
    <property type="evidence" value="ECO:0007669"/>
    <property type="project" value="TreeGrafter"/>
</dbReference>
<gene>
    <name evidence="2" type="ORF">JCM21531_2387</name>
</gene>
<dbReference type="Pfam" id="PF02749">
    <property type="entry name" value="QRPTase_N"/>
    <property type="match status" value="1"/>
</dbReference>
<evidence type="ECO:0000313" key="3">
    <source>
        <dbReference type="Proteomes" id="UP000019109"/>
    </source>
</evidence>
<reference evidence="2" key="1">
    <citation type="journal article" date="2014" name="Genome Announc.">
        <title>Draft Genome Sequence of Clostridium straminisolvens Strain JCM 21531T, Isolated from a Cellulose-Degrading Bacterial Community.</title>
        <authorList>
            <person name="Yuki M."/>
            <person name="Oshima K."/>
            <person name="Suda W."/>
            <person name="Sakamoto M."/>
            <person name="Kitamura K."/>
            <person name="Iida T."/>
            <person name="Hattori M."/>
            <person name="Ohkuma M."/>
        </authorList>
    </citation>
    <scope>NUCLEOTIDE SEQUENCE [LARGE SCALE GENOMIC DNA]</scope>
    <source>
        <strain evidence="2">JCM 21531</strain>
    </source>
</reference>
<keyword evidence="2" id="KW-0328">Glycosyltransferase</keyword>
<keyword evidence="2" id="KW-0808">Transferase</keyword>
<dbReference type="AlphaFoldDB" id="W4V685"/>
<evidence type="ECO:0000259" key="1">
    <source>
        <dbReference type="Pfam" id="PF02749"/>
    </source>
</evidence>
<organism evidence="2 3">
    <name type="scientific">Acetivibrio straminisolvens JCM 21531</name>
    <dbReference type="NCBI Taxonomy" id="1294263"/>
    <lineage>
        <taxon>Bacteria</taxon>
        <taxon>Bacillati</taxon>
        <taxon>Bacillota</taxon>
        <taxon>Clostridia</taxon>
        <taxon>Eubacteriales</taxon>
        <taxon>Oscillospiraceae</taxon>
        <taxon>Acetivibrio</taxon>
    </lineage>
</organism>
<dbReference type="Gene3D" id="3.90.1170.20">
    <property type="entry name" value="Quinolinate phosphoribosyl transferase, N-terminal domain"/>
    <property type="match status" value="1"/>
</dbReference>
<dbReference type="InterPro" id="IPR037128">
    <property type="entry name" value="Quinolinate_PRibosylTase_N_sf"/>
</dbReference>
<dbReference type="STRING" id="1294263.JCM21531_2387"/>
<dbReference type="GO" id="GO:0005737">
    <property type="term" value="C:cytoplasm"/>
    <property type="evidence" value="ECO:0007669"/>
    <property type="project" value="TreeGrafter"/>
</dbReference>
<sequence>MQYISDIDRIIINALKEDIPSGDITTDNIIDETSESEAVLISKDEGVIAGLDVAKKVFLMLDDKVVFEKMVEDGQAVKRGDIIAKIKGNTRAFKGGKNGPKPSSKTFGYCNEDKAACG</sequence>
<dbReference type="InterPro" id="IPR027277">
    <property type="entry name" value="NadC/ModD"/>
</dbReference>
<protein>
    <submittedName>
        <fullName evidence="2">Quinolinate phosphoribosyltransferase</fullName>
    </submittedName>
</protein>
<name>W4V685_9FIRM</name>
<dbReference type="GO" id="GO:0004514">
    <property type="term" value="F:nicotinate-nucleotide diphosphorylase (carboxylating) activity"/>
    <property type="evidence" value="ECO:0007669"/>
    <property type="project" value="TreeGrafter"/>
</dbReference>
<dbReference type="PANTHER" id="PTHR32179:SF3">
    <property type="entry name" value="NICOTINATE-NUCLEOTIDE PYROPHOSPHORYLASE [CARBOXYLATING]"/>
    <property type="match status" value="1"/>
</dbReference>
<dbReference type="PANTHER" id="PTHR32179">
    <property type="entry name" value="NICOTINATE-NUCLEOTIDE PYROPHOSPHORYLASE [CARBOXYLATING]"/>
    <property type="match status" value="1"/>
</dbReference>
<dbReference type="GO" id="GO:0009435">
    <property type="term" value="P:NAD+ biosynthetic process"/>
    <property type="evidence" value="ECO:0007669"/>
    <property type="project" value="TreeGrafter"/>
</dbReference>
<keyword evidence="3" id="KW-1185">Reference proteome</keyword>
<proteinExistence type="predicted"/>
<dbReference type="SUPFAM" id="SSF54675">
    <property type="entry name" value="Nicotinate/Quinolinate PRTase N-terminal domain-like"/>
    <property type="match status" value="1"/>
</dbReference>
<dbReference type="Proteomes" id="UP000019109">
    <property type="component" value="Unassembled WGS sequence"/>
</dbReference>
<comment type="caution">
    <text evidence="2">The sequence shown here is derived from an EMBL/GenBank/DDBJ whole genome shotgun (WGS) entry which is preliminary data.</text>
</comment>
<dbReference type="EMBL" id="BAVR01000027">
    <property type="protein sequence ID" value="GAE88905.1"/>
    <property type="molecule type" value="Genomic_DNA"/>
</dbReference>
<feature type="domain" description="Quinolinate phosphoribosyl transferase N-terminal" evidence="1">
    <location>
        <begin position="23"/>
        <end position="93"/>
    </location>
</feature>
<accession>W4V685</accession>